<evidence type="ECO:0000313" key="3">
    <source>
        <dbReference type="Proteomes" id="UP000693981"/>
    </source>
</evidence>
<name>A0A8T1WNF6_9STRA</name>
<gene>
    <name evidence="2" type="ORF">PHYBOEH_006078</name>
</gene>
<keyword evidence="3" id="KW-1185">Reference proteome</keyword>
<dbReference type="Proteomes" id="UP000693981">
    <property type="component" value="Unassembled WGS sequence"/>
</dbReference>
<evidence type="ECO:0000313" key="2">
    <source>
        <dbReference type="EMBL" id="KAG7393450.1"/>
    </source>
</evidence>
<dbReference type="OrthoDB" id="63916at2759"/>
<feature type="compositionally biased region" description="Polar residues" evidence="1">
    <location>
        <begin position="167"/>
        <end position="177"/>
    </location>
</feature>
<proteinExistence type="predicted"/>
<protein>
    <submittedName>
        <fullName evidence="2">Uncharacterized protein</fullName>
    </submittedName>
</protein>
<evidence type="ECO:0000256" key="1">
    <source>
        <dbReference type="SAM" id="MobiDB-lite"/>
    </source>
</evidence>
<organism evidence="2 3">
    <name type="scientific">Phytophthora boehmeriae</name>
    <dbReference type="NCBI Taxonomy" id="109152"/>
    <lineage>
        <taxon>Eukaryota</taxon>
        <taxon>Sar</taxon>
        <taxon>Stramenopiles</taxon>
        <taxon>Oomycota</taxon>
        <taxon>Peronosporomycetes</taxon>
        <taxon>Peronosporales</taxon>
        <taxon>Peronosporaceae</taxon>
        <taxon>Phytophthora</taxon>
    </lineage>
</organism>
<sequence length="317" mass="33443">MMRAVALAGRRAALQTRASVSTAPLCRFLSSGGREPPSNPFEIDLSLSSTSSTATTLSLDDAKRAAEGQQAEAQREIELLHREMSSLFGEEVAEPSSSGSSSGVEAAFDMEVAGESSAVESGESSVGAVEEAPGVTSKPAVKDQPKKRKTARQKKALGAGMAEERSSQTATKESSTAVGEVDDRPPSVLVVMGPCSVMQGFWTGGNILLSELRSQVRTQSDELKIKSKMRVSNVESDVLELILKAQPDQVVVLGWNISLSKSPFVLHALELIKASVIIVSPNGVDHGPLPSNVVGVLAVHVDGRSRRIQTGVEVGIR</sequence>
<accession>A0A8T1WNF6</accession>
<feature type="region of interest" description="Disordered" evidence="1">
    <location>
        <begin position="113"/>
        <end position="181"/>
    </location>
</feature>
<dbReference type="AlphaFoldDB" id="A0A8T1WNF6"/>
<feature type="compositionally biased region" description="Low complexity" evidence="1">
    <location>
        <begin position="113"/>
        <end position="132"/>
    </location>
</feature>
<comment type="caution">
    <text evidence="2">The sequence shown here is derived from an EMBL/GenBank/DDBJ whole genome shotgun (WGS) entry which is preliminary data.</text>
</comment>
<dbReference type="EMBL" id="JAGDFL010000319">
    <property type="protein sequence ID" value="KAG7393450.1"/>
    <property type="molecule type" value="Genomic_DNA"/>
</dbReference>
<reference evidence="2" key="1">
    <citation type="submission" date="2021-02" db="EMBL/GenBank/DDBJ databases">
        <authorList>
            <person name="Palmer J.M."/>
        </authorList>
    </citation>
    <scope>NUCLEOTIDE SEQUENCE</scope>
    <source>
        <strain evidence="2">SCRP23</strain>
    </source>
</reference>
<feature type="compositionally biased region" description="Basic residues" evidence="1">
    <location>
        <begin position="145"/>
        <end position="155"/>
    </location>
</feature>